<keyword evidence="2" id="KW-0732">Signal</keyword>
<dbReference type="AlphaFoldDB" id="A0A239A4S4"/>
<accession>A0A239A4S4</accession>
<name>A0A239A4S4_9ACTN</name>
<reference evidence="3 4" key="1">
    <citation type="submission" date="2017-06" db="EMBL/GenBank/DDBJ databases">
        <authorList>
            <person name="Kim H.J."/>
            <person name="Triplett B.A."/>
        </authorList>
    </citation>
    <scope>NUCLEOTIDE SEQUENCE [LARGE SCALE GENOMIC DNA]</scope>
    <source>
        <strain evidence="3 4">CGMCC 4.2132</strain>
    </source>
</reference>
<protein>
    <submittedName>
        <fullName evidence="3">Uncharacterized protein</fullName>
    </submittedName>
</protein>
<dbReference type="Proteomes" id="UP000198282">
    <property type="component" value="Unassembled WGS sequence"/>
</dbReference>
<feature type="compositionally biased region" description="Polar residues" evidence="1">
    <location>
        <begin position="40"/>
        <end position="51"/>
    </location>
</feature>
<evidence type="ECO:0000313" key="3">
    <source>
        <dbReference type="EMBL" id="SNR90666.1"/>
    </source>
</evidence>
<dbReference type="EMBL" id="FZOD01000001">
    <property type="protein sequence ID" value="SNR90666.1"/>
    <property type="molecule type" value="Genomic_DNA"/>
</dbReference>
<sequence>MRRRLALPALATLFAAVLAVTGNVTTASADSSAPPAAAPQYSSQGDGSSLGWTYPELESNLGQTPVNTEFRSAWTYAE</sequence>
<proteinExistence type="predicted"/>
<evidence type="ECO:0000313" key="4">
    <source>
        <dbReference type="Proteomes" id="UP000198282"/>
    </source>
</evidence>
<organism evidence="3 4">
    <name type="scientific">Streptosporangium subroseum</name>
    <dbReference type="NCBI Taxonomy" id="106412"/>
    <lineage>
        <taxon>Bacteria</taxon>
        <taxon>Bacillati</taxon>
        <taxon>Actinomycetota</taxon>
        <taxon>Actinomycetes</taxon>
        <taxon>Streptosporangiales</taxon>
        <taxon>Streptosporangiaceae</taxon>
        <taxon>Streptosporangium</taxon>
    </lineage>
</organism>
<feature type="signal peptide" evidence="2">
    <location>
        <begin position="1"/>
        <end position="29"/>
    </location>
</feature>
<feature type="region of interest" description="Disordered" evidence="1">
    <location>
        <begin position="26"/>
        <end position="63"/>
    </location>
</feature>
<keyword evidence="4" id="KW-1185">Reference proteome</keyword>
<feature type="compositionally biased region" description="Low complexity" evidence="1">
    <location>
        <begin position="27"/>
        <end position="39"/>
    </location>
</feature>
<gene>
    <name evidence="3" type="ORF">SAMN05216276_1001131</name>
</gene>
<evidence type="ECO:0000256" key="1">
    <source>
        <dbReference type="SAM" id="MobiDB-lite"/>
    </source>
</evidence>
<feature type="chain" id="PRO_5012241002" evidence="2">
    <location>
        <begin position="30"/>
        <end position="78"/>
    </location>
</feature>
<evidence type="ECO:0000256" key="2">
    <source>
        <dbReference type="SAM" id="SignalP"/>
    </source>
</evidence>